<dbReference type="GO" id="GO:0009231">
    <property type="term" value="P:riboflavin biosynthetic process"/>
    <property type="evidence" value="ECO:0007669"/>
    <property type="project" value="InterPro"/>
</dbReference>
<dbReference type="AlphaFoldDB" id="A0A3B0YBS2"/>
<dbReference type="GO" id="GO:0004146">
    <property type="term" value="F:dihydrofolate reductase activity"/>
    <property type="evidence" value="ECO:0007669"/>
    <property type="project" value="UniProtKB-EC"/>
</dbReference>
<dbReference type="InterPro" id="IPR024072">
    <property type="entry name" value="DHFR-like_dom_sf"/>
</dbReference>
<dbReference type="GO" id="GO:0008703">
    <property type="term" value="F:5-amino-6-(5-phosphoribosylamino)uracil reductase activity"/>
    <property type="evidence" value="ECO:0007669"/>
    <property type="project" value="InterPro"/>
</dbReference>
<dbReference type="EC" id="1.5.1.3" evidence="2"/>
<sequence>MIQITYYVATSIDGYIAKKNGSVDWLSSVEMEDEDYGYSDFYTSIDGLLMGRNTFEKIQESGEWPYGKKACWVWSSEILKSKPCSVTETNLSPQKIIEKAKKKGLQNLWLVGGGKLAAEFNYKIYYFHYSCNTGTRYTANLWHTI</sequence>
<evidence type="ECO:0000313" key="2">
    <source>
        <dbReference type="EMBL" id="VAW73753.1"/>
    </source>
</evidence>
<proteinExistence type="predicted"/>
<organism evidence="2">
    <name type="scientific">hydrothermal vent metagenome</name>
    <dbReference type="NCBI Taxonomy" id="652676"/>
    <lineage>
        <taxon>unclassified sequences</taxon>
        <taxon>metagenomes</taxon>
        <taxon>ecological metagenomes</taxon>
    </lineage>
</organism>
<keyword evidence="2" id="KW-0560">Oxidoreductase</keyword>
<dbReference type="PANTHER" id="PTHR38011:SF11">
    <property type="entry name" value="2,5-DIAMINO-6-RIBOSYLAMINO-4(3H)-PYRIMIDINONE 5'-PHOSPHATE REDUCTASE"/>
    <property type="match status" value="1"/>
</dbReference>
<dbReference type="PANTHER" id="PTHR38011">
    <property type="entry name" value="DIHYDROFOLATE REDUCTASE FAMILY PROTEIN (AFU_ORTHOLOGUE AFUA_8G06820)"/>
    <property type="match status" value="1"/>
</dbReference>
<dbReference type="Gene3D" id="3.40.430.10">
    <property type="entry name" value="Dihydrofolate Reductase, subunit A"/>
    <property type="match status" value="1"/>
</dbReference>
<dbReference type="SUPFAM" id="SSF53597">
    <property type="entry name" value="Dihydrofolate reductase-like"/>
    <property type="match status" value="1"/>
</dbReference>
<evidence type="ECO:0000259" key="1">
    <source>
        <dbReference type="Pfam" id="PF01872"/>
    </source>
</evidence>
<gene>
    <name evidence="2" type="ORF">MNBD_GAMMA12-272</name>
</gene>
<accession>A0A3B0YBS2</accession>
<dbReference type="InterPro" id="IPR002734">
    <property type="entry name" value="RibDG_C"/>
</dbReference>
<protein>
    <submittedName>
        <fullName evidence="2">Dihydrofolate reductase</fullName>
        <ecNumber evidence="2">1.5.1.3</ecNumber>
    </submittedName>
</protein>
<dbReference type="InterPro" id="IPR050765">
    <property type="entry name" value="Riboflavin_Biosynth_HTPR"/>
</dbReference>
<reference evidence="2" key="1">
    <citation type="submission" date="2018-06" db="EMBL/GenBank/DDBJ databases">
        <authorList>
            <person name="Zhirakovskaya E."/>
        </authorList>
    </citation>
    <scope>NUCLEOTIDE SEQUENCE</scope>
</reference>
<feature type="domain" description="Bacterial bifunctional deaminase-reductase C-terminal" evidence="1">
    <location>
        <begin position="4"/>
        <end position="120"/>
    </location>
</feature>
<name>A0A3B0YBS2_9ZZZZ</name>
<dbReference type="EMBL" id="UOFL01000048">
    <property type="protein sequence ID" value="VAW73753.1"/>
    <property type="molecule type" value="Genomic_DNA"/>
</dbReference>
<dbReference type="Pfam" id="PF01872">
    <property type="entry name" value="RibD_C"/>
    <property type="match status" value="1"/>
</dbReference>